<proteinExistence type="predicted"/>
<dbReference type="AlphaFoldDB" id="A0A3N4J7J7"/>
<gene>
    <name evidence="1" type="ORF">L873DRAFT_587634</name>
</gene>
<dbReference type="Proteomes" id="UP000276215">
    <property type="component" value="Unassembled WGS sequence"/>
</dbReference>
<name>A0A3N4J7J7_9PEZI</name>
<protein>
    <submittedName>
        <fullName evidence="1">Uncharacterized protein</fullName>
    </submittedName>
</protein>
<keyword evidence="2" id="KW-1185">Reference proteome</keyword>
<accession>A0A3N4J7J7</accession>
<sequence>MSNTTIRSLSLSRTALYSMFDTKNTSSRPPKITPRRYLPNKARHPGPSFLLRKQVWASVIMSLSLFTRKLPYQEYEYGRTPARGMSRRSRTEGREAIWDWFVCGVMVDYQSIMIHHRSRRTKLCLSEAKIIPAT</sequence>
<evidence type="ECO:0000313" key="2">
    <source>
        <dbReference type="Proteomes" id="UP000276215"/>
    </source>
</evidence>
<reference evidence="1 2" key="1">
    <citation type="journal article" date="2018" name="Nat. Ecol. Evol.">
        <title>Pezizomycetes genomes reveal the molecular basis of ectomycorrhizal truffle lifestyle.</title>
        <authorList>
            <person name="Murat C."/>
            <person name="Payen T."/>
            <person name="Noel B."/>
            <person name="Kuo A."/>
            <person name="Morin E."/>
            <person name="Chen J."/>
            <person name="Kohler A."/>
            <person name="Krizsan K."/>
            <person name="Balestrini R."/>
            <person name="Da Silva C."/>
            <person name="Montanini B."/>
            <person name="Hainaut M."/>
            <person name="Levati E."/>
            <person name="Barry K.W."/>
            <person name="Belfiori B."/>
            <person name="Cichocki N."/>
            <person name="Clum A."/>
            <person name="Dockter R.B."/>
            <person name="Fauchery L."/>
            <person name="Guy J."/>
            <person name="Iotti M."/>
            <person name="Le Tacon F."/>
            <person name="Lindquist E.A."/>
            <person name="Lipzen A."/>
            <person name="Malagnac F."/>
            <person name="Mello A."/>
            <person name="Molinier V."/>
            <person name="Miyauchi S."/>
            <person name="Poulain J."/>
            <person name="Riccioni C."/>
            <person name="Rubini A."/>
            <person name="Sitrit Y."/>
            <person name="Splivallo R."/>
            <person name="Traeger S."/>
            <person name="Wang M."/>
            <person name="Zifcakova L."/>
            <person name="Wipf D."/>
            <person name="Zambonelli A."/>
            <person name="Paolocci F."/>
            <person name="Nowrousian M."/>
            <person name="Ottonello S."/>
            <person name="Baldrian P."/>
            <person name="Spatafora J.W."/>
            <person name="Henrissat B."/>
            <person name="Nagy L.G."/>
            <person name="Aury J.M."/>
            <person name="Wincker P."/>
            <person name="Grigoriev I.V."/>
            <person name="Bonfante P."/>
            <person name="Martin F.M."/>
        </authorList>
    </citation>
    <scope>NUCLEOTIDE SEQUENCE [LARGE SCALE GENOMIC DNA]</scope>
    <source>
        <strain evidence="1 2">120613-1</strain>
    </source>
</reference>
<organism evidence="1 2">
    <name type="scientific">Choiromyces venosus 120613-1</name>
    <dbReference type="NCBI Taxonomy" id="1336337"/>
    <lineage>
        <taxon>Eukaryota</taxon>
        <taxon>Fungi</taxon>
        <taxon>Dikarya</taxon>
        <taxon>Ascomycota</taxon>
        <taxon>Pezizomycotina</taxon>
        <taxon>Pezizomycetes</taxon>
        <taxon>Pezizales</taxon>
        <taxon>Tuberaceae</taxon>
        <taxon>Choiromyces</taxon>
    </lineage>
</organism>
<dbReference type="EMBL" id="ML120554">
    <property type="protein sequence ID" value="RPA89834.1"/>
    <property type="molecule type" value="Genomic_DNA"/>
</dbReference>
<evidence type="ECO:0000313" key="1">
    <source>
        <dbReference type="EMBL" id="RPA89834.1"/>
    </source>
</evidence>